<comment type="caution">
    <text evidence="8">Lacks conserved residue(s) required for the propagation of feature annotation.</text>
</comment>
<evidence type="ECO:0000313" key="10">
    <source>
        <dbReference type="EMBL" id="ONK70538.1"/>
    </source>
</evidence>
<dbReference type="NCBIfam" id="TIGR01569">
    <property type="entry name" value="A_tha_TIGR01569"/>
    <property type="match status" value="1"/>
</dbReference>
<keyword evidence="6 8" id="KW-1133">Transmembrane helix</keyword>
<evidence type="ECO:0000256" key="5">
    <source>
        <dbReference type="ARBA" id="ARBA00022692"/>
    </source>
</evidence>
<keyword evidence="7 8" id="KW-0472">Membrane</keyword>
<dbReference type="Gramene" id="ONK70538">
    <property type="protein sequence ID" value="ONK70538"/>
    <property type="gene ID" value="A4U43_C05F34750"/>
</dbReference>
<gene>
    <name evidence="10" type="ORF">A4U43_C05F34750</name>
</gene>
<evidence type="ECO:0000259" key="9">
    <source>
        <dbReference type="Pfam" id="PF04535"/>
    </source>
</evidence>
<keyword evidence="11" id="KW-1185">Reference proteome</keyword>
<evidence type="ECO:0000256" key="4">
    <source>
        <dbReference type="ARBA" id="ARBA00022475"/>
    </source>
</evidence>
<evidence type="ECO:0000256" key="1">
    <source>
        <dbReference type="ARBA" id="ARBA00004651"/>
    </source>
</evidence>
<evidence type="ECO:0000256" key="6">
    <source>
        <dbReference type="ARBA" id="ARBA00022989"/>
    </source>
</evidence>
<feature type="transmembrane region" description="Helical" evidence="8">
    <location>
        <begin position="88"/>
        <end position="113"/>
    </location>
</feature>
<feature type="domain" description="Casparian strip membrane protein" evidence="9">
    <location>
        <begin position="44"/>
        <end position="98"/>
    </location>
</feature>
<evidence type="ECO:0000256" key="2">
    <source>
        <dbReference type="ARBA" id="ARBA00007651"/>
    </source>
</evidence>
<name>A0A5P1EWR4_ASPOF</name>
<dbReference type="OMA" id="HVHREDS"/>
<evidence type="ECO:0000256" key="7">
    <source>
        <dbReference type="ARBA" id="ARBA00023136"/>
    </source>
</evidence>
<protein>
    <recommendedName>
        <fullName evidence="8">CASP-like protein</fullName>
    </recommendedName>
</protein>
<dbReference type="InterPro" id="IPR006459">
    <property type="entry name" value="CASP/CASPL"/>
</dbReference>
<evidence type="ECO:0000256" key="8">
    <source>
        <dbReference type="RuleBase" id="RU361233"/>
    </source>
</evidence>
<sequence>MEKMSRVLRAEVFIGRRHHPFRRRDEESHVHREDSLCQGIASSLGMSYATFAATLAAGQGALIALTGVKQLQWEKLCHFYPRFCVQGAVGVALGGVSSLVMIPVALISAYRVFRLYPSPNRN</sequence>
<keyword evidence="4 8" id="KW-1003">Cell membrane</keyword>
<comment type="subunit">
    <text evidence="3 8">Homodimer and heterodimers.</text>
</comment>
<dbReference type="Pfam" id="PF04535">
    <property type="entry name" value="CASP_dom"/>
    <property type="match status" value="1"/>
</dbReference>
<comment type="similarity">
    <text evidence="2 8">Belongs to the Casparian strip membrane proteins (CASP) family.</text>
</comment>
<accession>A0A5P1EWR4</accession>
<evidence type="ECO:0000256" key="3">
    <source>
        <dbReference type="ARBA" id="ARBA00011489"/>
    </source>
</evidence>
<dbReference type="AlphaFoldDB" id="A0A5P1EWR4"/>
<comment type="subcellular location">
    <subcellularLocation>
        <location evidence="1 8">Cell membrane</location>
        <topology evidence="1 8">Multi-pass membrane protein</topology>
    </subcellularLocation>
</comment>
<proteinExistence type="inferred from homology"/>
<dbReference type="GO" id="GO:0005886">
    <property type="term" value="C:plasma membrane"/>
    <property type="evidence" value="ECO:0007669"/>
    <property type="project" value="UniProtKB-SubCell"/>
</dbReference>
<dbReference type="EMBL" id="CM007385">
    <property type="protein sequence ID" value="ONK70538.1"/>
    <property type="molecule type" value="Genomic_DNA"/>
</dbReference>
<evidence type="ECO:0000313" key="11">
    <source>
        <dbReference type="Proteomes" id="UP000243459"/>
    </source>
</evidence>
<dbReference type="InterPro" id="IPR006702">
    <property type="entry name" value="CASP_dom"/>
</dbReference>
<dbReference type="Proteomes" id="UP000243459">
    <property type="component" value="Chromosome 5"/>
</dbReference>
<keyword evidence="5 8" id="KW-0812">Transmembrane</keyword>
<reference evidence="11" key="1">
    <citation type="journal article" date="2017" name="Nat. Commun.">
        <title>The asparagus genome sheds light on the origin and evolution of a young Y chromosome.</title>
        <authorList>
            <person name="Harkess A."/>
            <person name="Zhou J."/>
            <person name="Xu C."/>
            <person name="Bowers J.E."/>
            <person name="Van der Hulst R."/>
            <person name="Ayyampalayam S."/>
            <person name="Mercati F."/>
            <person name="Riccardi P."/>
            <person name="McKain M.R."/>
            <person name="Kakrana A."/>
            <person name="Tang H."/>
            <person name="Ray J."/>
            <person name="Groenendijk J."/>
            <person name="Arikit S."/>
            <person name="Mathioni S.M."/>
            <person name="Nakano M."/>
            <person name="Shan H."/>
            <person name="Telgmann-Rauber A."/>
            <person name="Kanno A."/>
            <person name="Yue Z."/>
            <person name="Chen H."/>
            <person name="Li W."/>
            <person name="Chen Y."/>
            <person name="Xu X."/>
            <person name="Zhang Y."/>
            <person name="Luo S."/>
            <person name="Chen H."/>
            <person name="Gao J."/>
            <person name="Mao Z."/>
            <person name="Pires J.C."/>
            <person name="Luo M."/>
            <person name="Kudrna D."/>
            <person name="Wing R.A."/>
            <person name="Meyers B.C."/>
            <person name="Yi K."/>
            <person name="Kong H."/>
            <person name="Lavrijsen P."/>
            <person name="Sunseri F."/>
            <person name="Falavigna A."/>
            <person name="Ye Y."/>
            <person name="Leebens-Mack J.H."/>
            <person name="Chen G."/>
        </authorList>
    </citation>
    <scope>NUCLEOTIDE SEQUENCE [LARGE SCALE GENOMIC DNA]</scope>
    <source>
        <strain evidence="11">cv. DH0086</strain>
    </source>
</reference>
<feature type="transmembrane region" description="Helical" evidence="8">
    <location>
        <begin position="48"/>
        <end position="68"/>
    </location>
</feature>
<organism evidence="10 11">
    <name type="scientific">Asparagus officinalis</name>
    <name type="common">Garden asparagus</name>
    <dbReference type="NCBI Taxonomy" id="4686"/>
    <lineage>
        <taxon>Eukaryota</taxon>
        <taxon>Viridiplantae</taxon>
        <taxon>Streptophyta</taxon>
        <taxon>Embryophyta</taxon>
        <taxon>Tracheophyta</taxon>
        <taxon>Spermatophyta</taxon>
        <taxon>Magnoliopsida</taxon>
        <taxon>Liliopsida</taxon>
        <taxon>Asparagales</taxon>
        <taxon>Asparagaceae</taxon>
        <taxon>Asparagoideae</taxon>
        <taxon>Asparagus</taxon>
    </lineage>
</organism>